<dbReference type="InterPro" id="IPR032687">
    <property type="entry name" value="AraC-type_N"/>
</dbReference>
<dbReference type="PRINTS" id="PR00032">
    <property type="entry name" value="HTHARAC"/>
</dbReference>
<dbReference type="SMART" id="SM00342">
    <property type="entry name" value="HTH_ARAC"/>
    <property type="match status" value="1"/>
</dbReference>
<dbReference type="Pfam" id="PF12833">
    <property type="entry name" value="HTH_18"/>
    <property type="match status" value="1"/>
</dbReference>
<sequence length="319" mass="36624">MDLIQKYSGDPDSILGNVHLHEQDFSSPYNELPLAQFCNLFEEAARQTGNSNFGLHFGGQFKPHHLGAIGYAAISSPTLSTALRSMEAYFPAHQGQSSFGLLQDSDILWLSYRIFDPCISNRRQDAELSMGMFLNIFRHALGPEWAPLEVRFEHETPDAAYEHEKLFAAPVRFGRRTNAFAFRRRDLDARMPSQDPYLFSVIEPFLKSRCELRRSPESFATIVRNQIKLHLGDMPPTISEMARIFGMPDHTFQKQLREHGLTFQDLVNAARKELALHYMEDSDMHLTEVAHCLGYSELSAFSRAFRNWTGMSPQRYRRT</sequence>
<dbReference type="Gene3D" id="1.10.10.60">
    <property type="entry name" value="Homeodomain-like"/>
    <property type="match status" value="1"/>
</dbReference>
<proteinExistence type="predicted"/>
<dbReference type="Proteomes" id="UP001595799">
    <property type="component" value="Unassembled WGS sequence"/>
</dbReference>
<dbReference type="SUPFAM" id="SSF46689">
    <property type="entry name" value="Homeodomain-like"/>
    <property type="match status" value="1"/>
</dbReference>
<keyword evidence="3" id="KW-0804">Transcription</keyword>
<protein>
    <submittedName>
        <fullName evidence="5">AraC family transcriptional regulator</fullName>
    </submittedName>
</protein>
<evidence type="ECO:0000313" key="5">
    <source>
        <dbReference type="EMBL" id="MFC4350318.1"/>
    </source>
</evidence>
<name>A0ABV8UGA9_9PROT</name>
<feature type="domain" description="HTH araC/xylS-type" evidence="4">
    <location>
        <begin position="221"/>
        <end position="319"/>
    </location>
</feature>
<keyword evidence="6" id="KW-1185">Reference proteome</keyword>
<dbReference type="InterPro" id="IPR018060">
    <property type="entry name" value="HTH_AraC"/>
</dbReference>
<dbReference type="PROSITE" id="PS01124">
    <property type="entry name" value="HTH_ARAC_FAMILY_2"/>
    <property type="match status" value="1"/>
</dbReference>
<reference evidence="6" key="1">
    <citation type="journal article" date="2019" name="Int. J. Syst. Evol. Microbiol.">
        <title>The Global Catalogue of Microorganisms (GCM) 10K type strain sequencing project: providing services to taxonomists for standard genome sequencing and annotation.</title>
        <authorList>
            <consortium name="The Broad Institute Genomics Platform"/>
            <consortium name="The Broad Institute Genome Sequencing Center for Infectious Disease"/>
            <person name="Wu L."/>
            <person name="Ma J."/>
        </authorList>
    </citation>
    <scope>NUCLEOTIDE SEQUENCE [LARGE SCALE GENOMIC DNA]</scope>
    <source>
        <strain evidence="6">CECT 8472</strain>
    </source>
</reference>
<dbReference type="InterPro" id="IPR009057">
    <property type="entry name" value="Homeodomain-like_sf"/>
</dbReference>
<comment type="caution">
    <text evidence="5">The sequence shown here is derived from an EMBL/GenBank/DDBJ whole genome shotgun (WGS) entry which is preliminary data.</text>
</comment>
<accession>A0ABV8UGA9</accession>
<evidence type="ECO:0000256" key="2">
    <source>
        <dbReference type="ARBA" id="ARBA00023125"/>
    </source>
</evidence>
<dbReference type="Pfam" id="PF12625">
    <property type="entry name" value="Arabinose_bd"/>
    <property type="match status" value="1"/>
</dbReference>
<dbReference type="PANTHER" id="PTHR47894:SF4">
    <property type="entry name" value="HTH-TYPE TRANSCRIPTIONAL REGULATOR GADX"/>
    <property type="match status" value="1"/>
</dbReference>
<gene>
    <name evidence="5" type="ORF">ACFOW6_02050</name>
</gene>
<dbReference type="PANTHER" id="PTHR47894">
    <property type="entry name" value="HTH-TYPE TRANSCRIPTIONAL REGULATOR GADX"/>
    <property type="match status" value="1"/>
</dbReference>
<organism evidence="5 6">
    <name type="scientific">Fodinicurvata halophila</name>
    <dbReference type="NCBI Taxonomy" id="1419723"/>
    <lineage>
        <taxon>Bacteria</taxon>
        <taxon>Pseudomonadati</taxon>
        <taxon>Pseudomonadota</taxon>
        <taxon>Alphaproteobacteria</taxon>
        <taxon>Rhodospirillales</taxon>
        <taxon>Rhodovibrionaceae</taxon>
        <taxon>Fodinicurvata</taxon>
    </lineage>
</organism>
<dbReference type="EMBL" id="JBHSCW010000001">
    <property type="protein sequence ID" value="MFC4350318.1"/>
    <property type="molecule type" value="Genomic_DNA"/>
</dbReference>
<evidence type="ECO:0000256" key="1">
    <source>
        <dbReference type="ARBA" id="ARBA00023015"/>
    </source>
</evidence>
<evidence type="ECO:0000313" key="6">
    <source>
        <dbReference type="Proteomes" id="UP001595799"/>
    </source>
</evidence>
<keyword evidence="2" id="KW-0238">DNA-binding</keyword>
<dbReference type="RefSeq" id="WP_382420640.1">
    <property type="nucleotide sequence ID" value="NZ_JBHSCW010000001.1"/>
</dbReference>
<evidence type="ECO:0000259" key="4">
    <source>
        <dbReference type="PROSITE" id="PS01124"/>
    </source>
</evidence>
<dbReference type="InterPro" id="IPR020449">
    <property type="entry name" value="Tscrpt_reg_AraC-type_HTH"/>
</dbReference>
<evidence type="ECO:0000256" key="3">
    <source>
        <dbReference type="ARBA" id="ARBA00023163"/>
    </source>
</evidence>
<keyword evidence="1" id="KW-0805">Transcription regulation</keyword>